<sequence length="53" mass="5853">MVPHTSGRKPYTLLGHGEKASAAFPGDVLARLRDVKRRRDPHGVFRANFPVLG</sequence>
<organism evidence="1 2">
    <name type="scientific">Nonomuraea roseoviolacea subsp. carminata</name>
    <dbReference type="NCBI Taxonomy" id="160689"/>
    <lineage>
        <taxon>Bacteria</taxon>
        <taxon>Bacillati</taxon>
        <taxon>Actinomycetota</taxon>
        <taxon>Actinomycetes</taxon>
        <taxon>Streptosporangiales</taxon>
        <taxon>Streptosporangiaceae</taxon>
        <taxon>Nonomuraea</taxon>
    </lineage>
</organism>
<proteinExistence type="predicted"/>
<gene>
    <name evidence="1" type="ORF">HD595_007954</name>
</gene>
<keyword evidence="2" id="KW-1185">Reference proteome</keyword>
<dbReference type="EMBL" id="JAMZEC010000001">
    <property type="protein sequence ID" value="MCP2351832.1"/>
    <property type="molecule type" value="Genomic_DNA"/>
</dbReference>
<reference evidence="1 2" key="1">
    <citation type="submission" date="2022-06" db="EMBL/GenBank/DDBJ databases">
        <title>Sequencing the genomes of 1000 actinobacteria strains.</title>
        <authorList>
            <person name="Klenk H.-P."/>
        </authorList>
    </citation>
    <scope>NUCLEOTIDE SEQUENCE [LARGE SCALE GENOMIC DNA]</scope>
    <source>
        <strain evidence="1 2">DSM 44170</strain>
    </source>
</reference>
<evidence type="ECO:0000313" key="1">
    <source>
        <dbReference type="EMBL" id="MCP2351832.1"/>
    </source>
</evidence>
<dbReference type="Proteomes" id="UP001320766">
    <property type="component" value="Unassembled WGS sequence"/>
</dbReference>
<name>A0ABT1KE26_9ACTN</name>
<evidence type="ECO:0000313" key="2">
    <source>
        <dbReference type="Proteomes" id="UP001320766"/>
    </source>
</evidence>
<comment type="caution">
    <text evidence="1">The sequence shown here is derived from an EMBL/GenBank/DDBJ whole genome shotgun (WGS) entry which is preliminary data.</text>
</comment>
<dbReference type="RefSeq" id="WP_253778518.1">
    <property type="nucleotide sequence ID" value="NZ_BAAAVE010000011.1"/>
</dbReference>
<protein>
    <submittedName>
        <fullName evidence="1">FAD/FMN-containing dehydrogenase</fullName>
    </submittedName>
</protein>
<accession>A0ABT1KE26</accession>